<keyword evidence="4" id="KW-1185">Reference proteome</keyword>
<keyword evidence="1" id="KW-0489">Methyltransferase</keyword>
<dbReference type="InterPro" id="IPR029063">
    <property type="entry name" value="SAM-dependent_MTases_sf"/>
</dbReference>
<dbReference type="GO" id="GO:0000049">
    <property type="term" value="F:tRNA binding"/>
    <property type="evidence" value="ECO:0007669"/>
    <property type="project" value="TreeGrafter"/>
</dbReference>
<dbReference type="EMBL" id="AJIL01000115">
    <property type="protein sequence ID" value="KNE94522.1"/>
    <property type="molecule type" value="Genomic_DNA"/>
</dbReference>
<name>A0A0L0V5H9_9BASI</name>
<protein>
    <recommendedName>
        <fullName evidence="5">Methyltransferase type 11 domain-containing protein</fullName>
    </recommendedName>
</protein>
<dbReference type="InterPro" id="IPR051422">
    <property type="entry name" value="AlkB_tRNA_MeTrf/Diox"/>
</dbReference>
<dbReference type="OrthoDB" id="271595at2759"/>
<dbReference type="PANTHER" id="PTHR13069:SF21">
    <property type="entry name" value="ALKYLATED DNA REPAIR PROTEIN ALKB HOMOLOG 8"/>
    <property type="match status" value="1"/>
</dbReference>
<keyword evidence="2" id="KW-0808">Transferase</keyword>
<dbReference type="GO" id="GO:0030488">
    <property type="term" value="P:tRNA methylation"/>
    <property type="evidence" value="ECO:0007669"/>
    <property type="project" value="TreeGrafter"/>
</dbReference>
<sequence>MLLLVGPRLISVPTLTFTTHSFSSRAGPRGLLEPTLPCRSKLDFAISIATLHHLSTPERRLEAPRLILSSIKPSHPSRTGRVLIFVWAHEQGERSRRKPGQNQRALPPTYKTSWFLNINPGGNSTEKIQTYNQYYHLFFRKGELIKLVKSAAESLELSFKQLDSNQTETSPSDVRDWCHIKRHSWEADNWWVEIELGMQGGK</sequence>
<dbReference type="AlphaFoldDB" id="A0A0L0V5H9"/>
<evidence type="ECO:0000313" key="4">
    <source>
        <dbReference type="Proteomes" id="UP000054564"/>
    </source>
</evidence>
<evidence type="ECO:0000313" key="3">
    <source>
        <dbReference type="EMBL" id="KNE94522.1"/>
    </source>
</evidence>
<dbReference type="STRING" id="1165861.A0A0L0V5H9"/>
<dbReference type="Gene3D" id="3.40.50.150">
    <property type="entry name" value="Vaccinia Virus protein VP39"/>
    <property type="match status" value="1"/>
</dbReference>
<dbReference type="Proteomes" id="UP000054564">
    <property type="component" value="Unassembled WGS sequence"/>
</dbReference>
<evidence type="ECO:0000256" key="2">
    <source>
        <dbReference type="ARBA" id="ARBA00022679"/>
    </source>
</evidence>
<accession>A0A0L0V5H9</accession>
<evidence type="ECO:0000256" key="1">
    <source>
        <dbReference type="ARBA" id="ARBA00022603"/>
    </source>
</evidence>
<reference evidence="4" key="1">
    <citation type="submission" date="2014-03" db="EMBL/GenBank/DDBJ databases">
        <title>The Genome Sequence of Puccinia striiformis f. sp. tritici PST-78.</title>
        <authorList>
            <consortium name="The Broad Institute Genome Sequencing Platform"/>
            <person name="Cuomo C."/>
            <person name="Hulbert S."/>
            <person name="Chen X."/>
            <person name="Walker B."/>
            <person name="Young S.K."/>
            <person name="Zeng Q."/>
            <person name="Gargeya S."/>
            <person name="Fitzgerald M."/>
            <person name="Haas B."/>
            <person name="Abouelleil A."/>
            <person name="Alvarado L."/>
            <person name="Arachchi H.M."/>
            <person name="Berlin A.M."/>
            <person name="Chapman S.B."/>
            <person name="Goldberg J."/>
            <person name="Griggs A."/>
            <person name="Gujja S."/>
            <person name="Hansen M."/>
            <person name="Howarth C."/>
            <person name="Imamovic A."/>
            <person name="Larimer J."/>
            <person name="McCowan C."/>
            <person name="Montmayeur A."/>
            <person name="Murphy C."/>
            <person name="Neiman D."/>
            <person name="Pearson M."/>
            <person name="Priest M."/>
            <person name="Roberts A."/>
            <person name="Saif S."/>
            <person name="Shea T."/>
            <person name="Sisk P."/>
            <person name="Sykes S."/>
            <person name="Wortman J."/>
            <person name="Nusbaum C."/>
            <person name="Birren B."/>
        </authorList>
    </citation>
    <scope>NUCLEOTIDE SEQUENCE [LARGE SCALE GENOMIC DNA]</scope>
    <source>
        <strain evidence="4">race PST-78</strain>
    </source>
</reference>
<proteinExistence type="predicted"/>
<evidence type="ECO:0008006" key="5">
    <source>
        <dbReference type="Google" id="ProtNLM"/>
    </source>
</evidence>
<dbReference type="GO" id="GO:0106335">
    <property type="term" value="F:tRNA (5-carboxymethyluridine(34)-5-O)-methyltransferase activity"/>
    <property type="evidence" value="ECO:0007669"/>
    <property type="project" value="TreeGrafter"/>
</dbReference>
<dbReference type="PANTHER" id="PTHR13069">
    <property type="entry name" value="ALKYLATED DNA REPAIR PROTEIN ALKB HOMOLOG 8"/>
    <property type="match status" value="1"/>
</dbReference>
<dbReference type="GO" id="GO:0005634">
    <property type="term" value="C:nucleus"/>
    <property type="evidence" value="ECO:0007669"/>
    <property type="project" value="TreeGrafter"/>
</dbReference>
<dbReference type="GO" id="GO:0002098">
    <property type="term" value="P:tRNA wobble uridine modification"/>
    <property type="evidence" value="ECO:0007669"/>
    <property type="project" value="TreeGrafter"/>
</dbReference>
<dbReference type="GO" id="GO:0005737">
    <property type="term" value="C:cytoplasm"/>
    <property type="evidence" value="ECO:0007669"/>
    <property type="project" value="TreeGrafter"/>
</dbReference>
<comment type="caution">
    <text evidence="3">The sequence shown here is derived from an EMBL/GenBank/DDBJ whole genome shotgun (WGS) entry which is preliminary data.</text>
</comment>
<gene>
    <name evidence="3" type="ORF">PSTG_12168</name>
</gene>
<organism evidence="3 4">
    <name type="scientific">Puccinia striiformis f. sp. tritici PST-78</name>
    <dbReference type="NCBI Taxonomy" id="1165861"/>
    <lineage>
        <taxon>Eukaryota</taxon>
        <taxon>Fungi</taxon>
        <taxon>Dikarya</taxon>
        <taxon>Basidiomycota</taxon>
        <taxon>Pucciniomycotina</taxon>
        <taxon>Pucciniomycetes</taxon>
        <taxon>Pucciniales</taxon>
        <taxon>Pucciniaceae</taxon>
        <taxon>Puccinia</taxon>
    </lineage>
</organism>